<protein>
    <submittedName>
        <fullName evidence="1">Uncharacterized protein</fullName>
    </submittedName>
</protein>
<dbReference type="PROSITE" id="PS50085">
    <property type="entry name" value="RAPGAP"/>
    <property type="match status" value="1"/>
</dbReference>
<dbReference type="InterPro" id="IPR000331">
    <property type="entry name" value="Rap/Ran_GAP_dom"/>
</dbReference>
<dbReference type="PANTHER" id="PTHR21344:SF1">
    <property type="entry name" value="RAL GTPASE-ACTIVATING PROTEIN SUBUNIT BETA"/>
    <property type="match status" value="1"/>
</dbReference>
<dbReference type="SUPFAM" id="SSF111347">
    <property type="entry name" value="Rap/Ran-GAP"/>
    <property type="match status" value="1"/>
</dbReference>
<dbReference type="GO" id="GO:0051056">
    <property type="term" value="P:regulation of small GTPase mediated signal transduction"/>
    <property type="evidence" value="ECO:0007669"/>
    <property type="project" value="InterPro"/>
</dbReference>
<dbReference type="HOGENOM" id="CLU_068695_0_0_1"/>
<name>K1QNH7_MAGGI</name>
<dbReference type="Gene3D" id="3.40.50.11210">
    <property type="entry name" value="Rap/Ran-GAP"/>
    <property type="match status" value="1"/>
</dbReference>
<dbReference type="InterPro" id="IPR039930">
    <property type="entry name" value="RALGAPB"/>
</dbReference>
<dbReference type="AlphaFoldDB" id="K1QNH7"/>
<dbReference type="InParanoid" id="K1QNH7"/>
<gene>
    <name evidence="1" type="ORF">CGI_10000522</name>
</gene>
<reference evidence="1" key="1">
    <citation type="journal article" date="2012" name="Nature">
        <title>The oyster genome reveals stress adaptation and complexity of shell formation.</title>
        <authorList>
            <person name="Zhang G."/>
            <person name="Fang X."/>
            <person name="Guo X."/>
            <person name="Li L."/>
            <person name="Luo R."/>
            <person name="Xu F."/>
            <person name="Yang P."/>
            <person name="Zhang L."/>
            <person name="Wang X."/>
            <person name="Qi H."/>
            <person name="Xiong Z."/>
            <person name="Que H."/>
            <person name="Xie Y."/>
            <person name="Holland P.W."/>
            <person name="Paps J."/>
            <person name="Zhu Y."/>
            <person name="Wu F."/>
            <person name="Chen Y."/>
            <person name="Wang J."/>
            <person name="Peng C."/>
            <person name="Meng J."/>
            <person name="Yang L."/>
            <person name="Liu J."/>
            <person name="Wen B."/>
            <person name="Zhang N."/>
            <person name="Huang Z."/>
            <person name="Zhu Q."/>
            <person name="Feng Y."/>
            <person name="Mount A."/>
            <person name="Hedgecock D."/>
            <person name="Xu Z."/>
            <person name="Liu Y."/>
            <person name="Domazet-Loso T."/>
            <person name="Du Y."/>
            <person name="Sun X."/>
            <person name="Zhang S."/>
            <person name="Liu B."/>
            <person name="Cheng P."/>
            <person name="Jiang X."/>
            <person name="Li J."/>
            <person name="Fan D."/>
            <person name="Wang W."/>
            <person name="Fu W."/>
            <person name="Wang T."/>
            <person name="Wang B."/>
            <person name="Zhang J."/>
            <person name="Peng Z."/>
            <person name="Li Y."/>
            <person name="Li N."/>
            <person name="Wang J."/>
            <person name="Chen M."/>
            <person name="He Y."/>
            <person name="Tan F."/>
            <person name="Song X."/>
            <person name="Zheng Q."/>
            <person name="Huang R."/>
            <person name="Yang H."/>
            <person name="Du X."/>
            <person name="Chen L."/>
            <person name="Yang M."/>
            <person name="Gaffney P.M."/>
            <person name="Wang S."/>
            <person name="Luo L."/>
            <person name="She Z."/>
            <person name="Ming Y."/>
            <person name="Huang W."/>
            <person name="Zhang S."/>
            <person name="Huang B."/>
            <person name="Zhang Y."/>
            <person name="Qu T."/>
            <person name="Ni P."/>
            <person name="Miao G."/>
            <person name="Wang J."/>
            <person name="Wang Q."/>
            <person name="Steinberg C.E."/>
            <person name="Wang H."/>
            <person name="Li N."/>
            <person name="Qian L."/>
            <person name="Zhang G."/>
            <person name="Li Y."/>
            <person name="Yang H."/>
            <person name="Liu X."/>
            <person name="Wang J."/>
            <person name="Yin Y."/>
            <person name="Wang J."/>
        </authorList>
    </citation>
    <scope>NUCLEOTIDE SEQUENCE [LARGE SCALE GENOMIC DNA]</scope>
    <source>
        <strain evidence="1">05x7-T-G4-1.051#20</strain>
    </source>
</reference>
<organism evidence="1">
    <name type="scientific">Magallana gigas</name>
    <name type="common">Pacific oyster</name>
    <name type="synonym">Crassostrea gigas</name>
    <dbReference type="NCBI Taxonomy" id="29159"/>
    <lineage>
        <taxon>Eukaryota</taxon>
        <taxon>Metazoa</taxon>
        <taxon>Spiralia</taxon>
        <taxon>Lophotrochozoa</taxon>
        <taxon>Mollusca</taxon>
        <taxon>Bivalvia</taxon>
        <taxon>Autobranchia</taxon>
        <taxon>Pteriomorphia</taxon>
        <taxon>Ostreida</taxon>
        <taxon>Ostreoidea</taxon>
        <taxon>Ostreidae</taxon>
        <taxon>Magallana</taxon>
    </lineage>
</organism>
<dbReference type="EMBL" id="JH815778">
    <property type="protein sequence ID" value="EKC23101.1"/>
    <property type="molecule type" value="Genomic_DNA"/>
</dbReference>
<sequence length="252" mass="28560">MLDTITARDNDTVHVFYVKSGQRLAQDILRNVGSQRGIQGQFLEFLHSLGWPVDVQKHAGWTGHISTSWKISQPEDIQENAPRVGTGGSIYDGQQQVLYWADVSSEVAFIVPSLDNFHRLQNDGGDLLPMTSTGLEQYTATSSSSMRQDKDIFLIYIHALQNGLFRIHMEGNTGKISMAIPLVDGMVVSRRTLGSMVRQTAINIGRRKRLESDSYQPPHVRRKIKIQEIVDKYHLKMTESEFYTALFQDVHK</sequence>
<dbReference type="PANTHER" id="PTHR21344">
    <property type="entry name" value="RAL GTPASE-ACTIVATING PROTEIN SUBUNIT BETA"/>
    <property type="match status" value="1"/>
</dbReference>
<accession>K1QNH7</accession>
<proteinExistence type="predicted"/>
<dbReference type="GO" id="GO:0005096">
    <property type="term" value="F:GTPase activator activity"/>
    <property type="evidence" value="ECO:0007669"/>
    <property type="project" value="InterPro"/>
</dbReference>
<evidence type="ECO:0000313" key="1">
    <source>
        <dbReference type="EMBL" id="EKC23101.1"/>
    </source>
</evidence>
<dbReference type="InterPro" id="IPR035974">
    <property type="entry name" value="Rap/Ran-GAP_sf"/>
</dbReference>